<dbReference type="Proteomes" id="UP000033047">
    <property type="component" value="Unassembled WGS sequence"/>
</dbReference>
<dbReference type="Gene3D" id="2.60.40.1930">
    <property type="match status" value="1"/>
</dbReference>
<organism evidence="1 2">
    <name type="scientific">Parabacteroides goldsteinii DSM 19448 = WAL 12034</name>
    <dbReference type="NCBI Taxonomy" id="927665"/>
    <lineage>
        <taxon>Bacteria</taxon>
        <taxon>Pseudomonadati</taxon>
        <taxon>Bacteroidota</taxon>
        <taxon>Bacteroidia</taxon>
        <taxon>Bacteroidales</taxon>
        <taxon>Tannerellaceae</taxon>
        <taxon>Parabacteroides</taxon>
    </lineage>
</organism>
<protein>
    <recommendedName>
        <fullName evidence="3">MG2 domain protein</fullName>
    </recommendedName>
</protein>
<evidence type="ECO:0008006" key="3">
    <source>
        <dbReference type="Google" id="ProtNLM"/>
    </source>
</evidence>
<dbReference type="EMBL" id="AQHV01000028">
    <property type="protein sequence ID" value="KKB45563.1"/>
    <property type="molecule type" value="Genomic_DNA"/>
</dbReference>
<name>A0A0F5IJA7_9BACT</name>
<comment type="caution">
    <text evidence="1">The sequence shown here is derived from an EMBL/GenBank/DDBJ whole genome shotgun (WGS) entry which is preliminary data.</text>
</comment>
<dbReference type="AlphaFoldDB" id="A0A0F5IJA7"/>
<gene>
    <name evidence="1" type="ORF">HMPREF1535_04847</name>
</gene>
<sequence>MKNILLTIFLLTYTCLPCFCQQTVDEAWVASINEEYAAFPSELIYLQTSKGIYETGEDLWFKAYQLNSQSFAFSNQSQTLYLQMINNKDSIVWQEKYPVENGMVFGHVYVSEKLVDGDYFLEAYTRHSFHNDTTGILSSRKVRIVKNIAHDNQQSEDVGKDSLRFDVFPEGGNLVSGLPSRVAFKATNGKGYPVEVKGTLYQDDTLVTLLESSHDGMGVFFFTPDTEKKYRIELEDGACYSLPEIYPQGMTLSLSKQDKKNLEFFISQTEGSPAQDVCLVGQVRGMICCVAKGVLKDRLKIKMPLSEFFYQGIAEFTLFNGDMQPVAERLVYVHPEKKLQINIEPDKKTYALREKATLKIKVTDGNGVPVKTNLGLSVFDKAYINPADPVNILTHCYLSSQIRGKIHNPLYYFDEKNKDRMQAMDLLLLTQGWRRYVWNIEYAPDNENLFLSDEIIGIQSIHSKKKRKEAQGTEQLIQISGAEGNSLYVWADSTGSFTVGTDILKELRGGYVYLKPMLSNEHKPQLEIEDYFPQIDSLRKKKQRYYPIMDISQSVKEQILDMPVVSNDSTILLDEVVVTRKASRPFRDKFMGRLDSLAQMDIGMPWVCPDGHLENYKDGYTVHHDPRYCPNANIVPLEERSKPVEGKTYRIIKPKYFDGGKWFIVEDEQYVVYHGPIYSEGELLRRNNLWRAKGYYAAREFYQPDEIDMQLSTPDARNTLLWQPSVVTDEKGEAEVSFYCSDINTGFVGIAEGVDGTGLLGTGKCEFRVVRNFN</sequence>
<dbReference type="RefSeq" id="WP_046147795.1">
    <property type="nucleotide sequence ID" value="NZ_KQ033914.1"/>
</dbReference>
<dbReference type="STRING" id="927665.HMPREF1535_04847"/>
<evidence type="ECO:0000313" key="1">
    <source>
        <dbReference type="EMBL" id="KKB45563.1"/>
    </source>
</evidence>
<reference evidence="1 2" key="1">
    <citation type="submission" date="2013-04" db="EMBL/GenBank/DDBJ databases">
        <title>The Genome Sequence of Parabacteroides goldsteinii DSM 19448.</title>
        <authorList>
            <consortium name="The Broad Institute Genomics Platform"/>
            <person name="Earl A."/>
            <person name="Ward D."/>
            <person name="Feldgarden M."/>
            <person name="Gevers D."/>
            <person name="Martens E."/>
            <person name="Sakamoto M."/>
            <person name="Benno Y."/>
            <person name="Song Y."/>
            <person name="Liu C."/>
            <person name="Lee J."/>
            <person name="Bolanos M."/>
            <person name="Vaisanen M.L."/>
            <person name="Finegold S.M."/>
            <person name="Walker B."/>
            <person name="Young S."/>
            <person name="Zeng Q."/>
            <person name="Gargeya S."/>
            <person name="Fitzgerald M."/>
            <person name="Haas B."/>
            <person name="Abouelleil A."/>
            <person name="Allen A.W."/>
            <person name="Alvarado L."/>
            <person name="Arachchi H.M."/>
            <person name="Berlin A.M."/>
            <person name="Chapman S.B."/>
            <person name="Gainer-Dewar J."/>
            <person name="Goldberg J."/>
            <person name="Griggs A."/>
            <person name="Gujja S."/>
            <person name="Hansen M."/>
            <person name="Howarth C."/>
            <person name="Imamovic A."/>
            <person name="Ireland A."/>
            <person name="Larimer J."/>
            <person name="McCowan C."/>
            <person name="Murphy C."/>
            <person name="Pearson M."/>
            <person name="Poon T.W."/>
            <person name="Priest M."/>
            <person name="Roberts A."/>
            <person name="Saif S."/>
            <person name="Shea T."/>
            <person name="Sisk P."/>
            <person name="Sykes S."/>
            <person name="Wortman J."/>
            <person name="Nusbaum C."/>
            <person name="Birren B."/>
        </authorList>
    </citation>
    <scope>NUCLEOTIDE SEQUENCE [LARGE SCALE GENOMIC DNA]</scope>
    <source>
        <strain evidence="1 2">DSM 19448</strain>
    </source>
</reference>
<dbReference type="HOGENOM" id="CLU_013214_1_0_10"/>
<accession>A0A0F5IJA7</accession>
<evidence type="ECO:0000313" key="2">
    <source>
        <dbReference type="Proteomes" id="UP000033047"/>
    </source>
</evidence>
<dbReference type="PATRIC" id="fig|927665.4.peg.4972"/>
<proteinExistence type="predicted"/>